<keyword evidence="4 6" id="KW-0238">DNA-binding</keyword>
<dbReference type="InterPro" id="IPR013249">
    <property type="entry name" value="RNA_pol_sigma70_r4_t2"/>
</dbReference>
<evidence type="ECO:0000256" key="5">
    <source>
        <dbReference type="ARBA" id="ARBA00023163"/>
    </source>
</evidence>
<gene>
    <name evidence="9" type="ORF">ACJDUG_04140</name>
</gene>
<name>A0ABW8T0S8_9CLOT</name>
<dbReference type="InterPro" id="IPR013324">
    <property type="entry name" value="RNA_pol_sigma_r3/r4-like"/>
</dbReference>
<proteinExistence type="inferred from homology"/>
<dbReference type="EMBL" id="JBJHZZ010000001">
    <property type="protein sequence ID" value="MFL0246169.1"/>
    <property type="molecule type" value="Genomic_DNA"/>
</dbReference>
<keyword evidence="2 6" id="KW-0805">Transcription regulation</keyword>
<evidence type="ECO:0000256" key="3">
    <source>
        <dbReference type="ARBA" id="ARBA00023082"/>
    </source>
</evidence>
<dbReference type="InterPro" id="IPR036388">
    <property type="entry name" value="WH-like_DNA-bd_sf"/>
</dbReference>
<sequence>MDTQLLLELYKKQSKIIMGYLIKNGCSREEAEDIVQNSFIKAIKYMDGVSREKLPSWLFKVSLNEFRNLMKKQKRLYQISIDEEGFANQLTVEEDFTEDLLITERNNEVKDRLNKLKDGYKDLLILKYAMELSYKEIALLLGLKESVVKTYLYRARKEFERMWLNNG</sequence>
<dbReference type="Gene3D" id="1.10.1740.10">
    <property type="match status" value="1"/>
</dbReference>
<dbReference type="PANTHER" id="PTHR43133">
    <property type="entry name" value="RNA POLYMERASE ECF-TYPE SIGMA FACTO"/>
    <property type="match status" value="1"/>
</dbReference>
<dbReference type="InterPro" id="IPR007627">
    <property type="entry name" value="RNA_pol_sigma70_r2"/>
</dbReference>
<dbReference type="SUPFAM" id="SSF88659">
    <property type="entry name" value="Sigma3 and sigma4 domains of RNA polymerase sigma factors"/>
    <property type="match status" value="1"/>
</dbReference>
<evidence type="ECO:0000256" key="1">
    <source>
        <dbReference type="ARBA" id="ARBA00010641"/>
    </source>
</evidence>
<dbReference type="Pfam" id="PF04542">
    <property type="entry name" value="Sigma70_r2"/>
    <property type="match status" value="1"/>
</dbReference>
<comment type="caution">
    <text evidence="9">The sequence shown here is derived from an EMBL/GenBank/DDBJ whole genome shotgun (WGS) entry which is preliminary data.</text>
</comment>
<evidence type="ECO:0000313" key="10">
    <source>
        <dbReference type="Proteomes" id="UP001623591"/>
    </source>
</evidence>
<dbReference type="InterPro" id="IPR013325">
    <property type="entry name" value="RNA_pol_sigma_r2"/>
</dbReference>
<reference evidence="9 10" key="1">
    <citation type="submission" date="2024-11" db="EMBL/GenBank/DDBJ databases">
        <authorList>
            <person name="Heng Y.C."/>
            <person name="Lim A.C.H."/>
            <person name="Lee J.K.Y."/>
            <person name="Kittelmann S."/>
        </authorList>
    </citation>
    <scope>NUCLEOTIDE SEQUENCE [LARGE SCALE GENOMIC DNA]</scope>
    <source>
        <strain evidence="9 10">WILCCON 0185</strain>
    </source>
</reference>
<dbReference type="InterPro" id="IPR000838">
    <property type="entry name" value="RNA_pol_sigma70_ECF_CS"/>
</dbReference>
<dbReference type="SUPFAM" id="SSF88946">
    <property type="entry name" value="Sigma2 domain of RNA polymerase sigma factors"/>
    <property type="match status" value="1"/>
</dbReference>
<dbReference type="Pfam" id="PF08281">
    <property type="entry name" value="Sigma70_r4_2"/>
    <property type="match status" value="1"/>
</dbReference>
<feature type="domain" description="RNA polymerase sigma-70 region 2" evidence="7">
    <location>
        <begin position="19"/>
        <end position="75"/>
    </location>
</feature>
<dbReference type="RefSeq" id="WP_406768621.1">
    <property type="nucleotide sequence ID" value="NZ_JBJHZZ010000001.1"/>
</dbReference>
<protein>
    <recommendedName>
        <fullName evidence="6">RNA polymerase sigma factor</fullName>
    </recommendedName>
</protein>
<evidence type="ECO:0000259" key="8">
    <source>
        <dbReference type="Pfam" id="PF08281"/>
    </source>
</evidence>
<keyword evidence="3 6" id="KW-0731">Sigma factor</keyword>
<evidence type="ECO:0000256" key="4">
    <source>
        <dbReference type="ARBA" id="ARBA00023125"/>
    </source>
</evidence>
<dbReference type="PANTHER" id="PTHR43133:SF52">
    <property type="entry name" value="ECF RNA POLYMERASE SIGMA FACTOR SIGL"/>
    <property type="match status" value="1"/>
</dbReference>
<keyword evidence="10" id="KW-1185">Reference proteome</keyword>
<evidence type="ECO:0000313" key="9">
    <source>
        <dbReference type="EMBL" id="MFL0246169.1"/>
    </source>
</evidence>
<dbReference type="PROSITE" id="PS01063">
    <property type="entry name" value="SIGMA70_ECF"/>
    <property type="match status" value="1"/>
</dbReference>
<accession>A0ABW8T0S8</accession>
<organism evidence="9 10">
    <name type="scientific">Candidatus Clostridium stratigraminis</name>
    <dbReference type="NCBI Taxonomy" id="3381661"/>
    <lineage>
        <taxon>Bacteria</taxon>
        <taxon>Bacillati</taxon>
        <taxon>Bacillota</taxon>
        <taxon>Clostridia</taxon>
        <taxon>Eubacteriales</taxon>
        <taxon>Clostridiaceae</taxon>
        <taxon>Clostridium</taxon>
    </lineage>
</organism>
<comment type="similarity">
    <text evidence="1 6">Belongs to the sigma-70 factor family. ECF subfamily.</text>
</comment>
<keyword evidence="5 6" id="KW-0804">Transcription</keyword>
<dbReference type="InterPro" id="IPR014284">
    <property type="entry name" value="RNA_pol_sigma-70_dom"/>
</dbReference>
<evidence type="ECO:0000256" key="2">
    <source>
        <dbReference type="ARBA" id="ARBA00023015"/>
    </source>
</evidence>
<evidence type="ECO:0000259" key="7">
    <source>
        <dbReference type="Pfam" id="PF04542"/>
    </source>
</evidence>
<dbReference type="NCBIfam" id="TIGR02937">
    <property type="entry name" value="sigma70-ECF"/>
    <property type="match status" value="1"/>
</dbReference>
<feature type="domain" description="RNA polymerase sigma factor 70 region 4 type 2" evidence="8">
    <location>
        <begin position="108"/>
        <end position="158"/>
    </location>
</feature>
<dbReference type="Gene3D" id="1.10.10.10">
    <property type="entry name" value="Winged helix-like DNA-binding domain superfamily/Winged helix DNA-binding domain"/>
    <property type="match status" value="1"/>
</dbReference>
<dbReference type="InterPro" id="IPR039425">
    <property type="entry name" value="RNA_pol_sigma-70-like"/>
</dbReference>
<dbReference type="CDD" id="cd06171">
    <property type="entry name" value="Sigma70_r4"/>
    <property type="match status" value="1"/>
</dbReference>
<dbReference type="Proteomes" id="UP001623591">
    <property type="component" value="Unassembled WGS sequence"/>
</dbReference>
<evidence type="ECO:0000256" key="6">
    <source>
        <dbReference type="RuleBase" id="RU000716"/>
    </source>
</evidence>